<name>A0A0E9Y0G8_ANGAN</name>
<sequence>MMDHSQQINYWQKLYFFLWLDNCSRPSSVVLYILGLSNFFPQFHEHSYMDKS</sequence>
<proteinExistence type="predicted"/>
<protein>
    <submittedName>
        <fullName evidence="1">Uncharacterized protein</fullName>
    </submittedName>
</protein>
<dbReference type="EMBL" id="GBXM01000203">
    <property type="protein sequence ID" value="JAI08375.1"/>
    <property type="molecule type" value="Transcribed_RNA"/>
</dbReference>
<reference evidence="1" key="2">
    <citation type="journal article" date="2015" name="Fish Shellfish Immunol.">
        <title>Early steps in the European eel (Anguilla anguilla)-Vibrio vulnificus interaction in the gills: Role of the RtxA13 toxin.</title>
        <authorList>
            <person name="Callol A."/>
            <person name="Pajuelo D."/>
            <person name="Ebbesson L."/>
            <person name="Teles M."/>
            <person name="MacKenzie S."/>
            <person name="Amaro C."/>
        </authorList>
    </citation>
    <scope>NUCLEOTIDE SEQUENCE</scope>
</reference>
<reference evidence="1" key="1">
    <citation type="submission" date="2014-11" db="EMBL/GenBank/DDBJ databases">
        <authorList>
            <person name="Amaro Gonzalez C."/>
        </authorList>
    </citation>
    <scope>NUCLEOTIDE SEQUENCE</scope>
</reference>
<dbReference type="AlphaFoldDB" id="A0A0E9Y0G8"/>
<evidence type="ECO:0000313" key="1">
    <source>
        <dbReference type="EMBL" id="JAI08375.1"/>
    </source>
</evidence>
<accession>A0A0E9Y0G8</accession>
<organism evidence="1">
    <name type="scientific">Anguilla anguilla</name>
    <name type="common">European freshwater eel</name>
    <name type="synonym">Muraena anguilla</name>
    <dbReference type="NCBI Taxonomy" id="7936"/>
    <lineage>
        <taxon>Eukaryota</taxon>
        <taxon>Metazoa</taxon>
        <taxon>Chordata</taxon>
        <taxon>Craniata</taxon>
        <taxon>Vertebrata</taxon>
        <taxon>Euteleostomi</taxon>
        <taxon>Actinopterygii</taxon>
        <taxon>Neopterygii</taxon>
        <taxon>Teleostei</taxon>
        <taxon>Anguilliformes</taxon>
        <taxon>Anguillidae</taxon>
        <taxon>Anguilla</taxon>
    </lineage>
</organism>